<evidence type="ECO:0000313" key="8">
    <source>
        <dbReference type="Proteomes" id="UP000085678"/>
    </source>
</evidence>
<dbReference type="GO" id="GO:0005930">
    <property type="term" value="C:axoneme"/>
    <property type="evidence" value="ECO:0007669"/>
    <property type="project" value="UniProtKB-SubCell"/>
</dbReference>
<dbReference type="OrthoDB" id="8181742at2759"/>
<dbReference type="RefSeq" id="XP_013404250.1">
    <property type="nucleotide sequence ID" value="XM_013548796.1"/>
</dbReference>
<dbReference type="AlphaFoldDB" id="A0A1S3J1D1"/>
<feature type="domain" description="Ciliary microtubule inner protein 2A-C-like" evidence="7">
    <location>
        <begin position="18"/>
        <end position="84"/>
    </location>
</feature>
<dbReference type="OMA" id="RQKRDCY"/>
<comment type="subcellular location">
    <subcellularLocation>
        <location evidence="1">Cytoplasm</location>
        <location evidence="1">Cytoskeleton</location>
        <location evidence="1">Cilium axoneme</location>
    </subcellularLocation>
</comment>
<evidence type="ECO:0000256" key="5">
    <source>
        <dbReference type="ARBA" id="ARBA00035661"/>
    </source>
</evidence>
<comment type="similarity">
    <text evidence="5">Belongs to the CIMIP2 family.</text>
</comment>
<gene>
    <name evidence="9" type="primary">LOC106169359</name>
</gene>
<organism evidence="8 9">
    <name type="scientific">Lingula anatina</name>
    <name type="common">Brachiopod</name>
    <name type="synonym">Lingula unguis</name>
    <dbReference type="NCBI Taxonomy" id="7574"/>
    <lineage>
        <taxon>Eukaryota</taxon>
        <taxon>Metazoa</taxon>
        <taxon>Spiralia</taxon>
        <taxon>Lophotrochozoa</taxon>
        <taxon>Brachiopoda</taxon>
        <taxon>Linguliformea</taxon>
        <taxon>Lingulata</taxon>
        <taxon>Lingulida</taxon>
        <taxon>Linguloidea</taxon>
        <taxon>Lingulidae</taxon>
        <taxon>Lingula</taxon>
    </lineage>
</organism>
<reference evidence="9" key="1">
    <citation type="submission" date="2025-08" db="UniProtKB">
        <authorList>
            <consortium name="RefSeq"/>
        </authorList>
    </citation>
    <scope>IDENTIFICATION</scope>
    <source>
        <tissue evidence="9">Gonads</tissue>
    </source>
</reference>
<evidence type="ECO:0000259" key="7">
    <source>
        <dbReference type="Pfam" id="PF10629"/>
    </source>
</evidence>
<proteinExistence type="inferred from homology"/>
<keyword evidence="2" id="KW-0963">Cytoplasm</keyword>
<keyword evidence="8" id="KW-1185">Reference proteome</keyword>
<dbReference type="PANTHER" id="PTHR34924:SF1">
    <property type="entry name" value="PROTEIN FAM166C"/>
    <property type="match status" value="1"/>
</dbReference>
<dbReference type="PANTHER" id="PTHR34924">
    <property type="entry name" value="UPF0573 PROTEIN C2ORF70"/>
    <property type="match status" value="1"/>
</dbReference>
<keyword evidence="3" id="KW-0206">Cytoskeleton</keyword>
<name>A0A1S3J1D1_LINAN</name>
<sequence length="201" mass="23549">MSRSAGTLVTTHNATYIPPRFMPGYRGHCPALKFDYGETYGNATAKYFQDYRSTVLSSSQSVWCKGGRFPTYYTHDPSSVIGARTRTRDRWLDAPKYRLYNVDHDRNEELKQFDKLAQKHREHFNDKSATVKRVDAFMLPVKAEDQFKQHVPFMILSTRHTDDIFLPDIKNLSNRDPLIKRIVPKSNVRDRAMRDVVFERR</sequence>
<evidence type="ECO:0000313" key="9">
    <source>
        <dbReference type="RefSeq" id="XP_013404250.1"/>
    </source>
</evidence>
<dbReference type="InParanoid" id="A0A1S3J1D1"/>
<protein>
    <recommendedName>
        <fullName evidence="6">Ciliary microtubule inner protein 2C</fullName>
    </recommendedName>
</protein>
<evidence type="ECO:0000256" key="6">
    <source>
        <dbReference type="ARBA" id="ARBA00041160"/>
    </source>
</evidence>
<evidence type="ECO:0000256" key="2">
    <source>
        <dbReference type="ARBA" id="ARBA00022490"/>
    </source>
</evidence>
<keyword evidence="4" id="KW-0966">Cell projection</keyword>
<dbReference type="KEGG" id="lak:106169359"/>
<evidence type="ECO:0000256" key="4">
    <source>
        <dbReference type="ARBA" id="ARBA00023273"/>
    </source>
</evidence>
<dbReference type="Proteomes" id="UP000085678">
    <property type="component" value="Unplaced"/>
</dbReference>
<accession>A0A1S3J1D1</accession>
<dbReference type="GeneID" id="106169359"/>
<dbReference type="GO" id="GO:0015630">
    <property type="term" value="C:microtubule cytoskeleton"/>
    <property type="evidence" value="ECO:0007669"/>
    <property type="project" value="UniProtKB-ARBA"/>
</dbReference>
<dbReference type="InterPro" id="IPR052329">
    <property type="entry name" value="CIMIP2C"/>
</dbReference>
<evidence type="ECO:0000256" key="3">
    <source>
        <dbReference type="ARBA" id="ARBA00023212"/>
    </source>
</evidence>
<dbReference type="InterPro" id="IPR018902">
    <property type="entry name" value="CMI2A-C-like_dom"/>
</dbReference>
<dbReference type="Pfam" id="PF10629">
    <property type="entry name" value="CMI2B-like"/>
    <property type="match status" value="1"/>
</dbReference>
<evidence type="ECO:0000256" key="1">
    <source>
        <dbReference type="ARBA" id="ARBA00004430"/>
    </source>
</evidence>